<accession>A0ABS7PU33</accession>
<proteinExistence type="predicted"/>
<keyword evidence="2" id="KW-1185">Reference proteome</keyword>
<dbReference type="EMBL" id="JAINVV010000010">
    <property type="protein sequence ID" value="MBY8824860.1"/>
    <property type="molecule type" value="Genomic_DNA"/>
</dbReference>
<evidence type="ECO:0000313" key="1">
    <source>
        <dbReference type="EMBL" id="MBY8824860.1"/>
    </source>
</evidence>
<sequence>MDPVTDILPERPRLARRLLSWLALLLLAGHLAGTAPRLGAIEAPNKPLSIEVRPIQAVVAQGRGADIVKAGRFQAPEKPGQGGGDPPLAGIAPMVAAPAAEIVSAYAAFESDASRSRISGAYHARAPPVA</sequence>
<dbReference type="Proteomes" id="UP000706039">
    <property type="component" value="Unassembled WGS sequence"/>
</dbReference>
<dbReference type="RefSeq" id="WP_222991971.1">
    <property type="nucleotide sequence ID" value="NZ_JAINVV010000010.1"/>
</dbReference>
<reference evidence="1 2" key="1">
    <citation type="submission" date="2021-08" db="EMBL/GenBank/DDBJ databases">
        <authorList>
            <person name="Tuo L."/>
        </authorList>
    </citation>
    <scope>NUCLEOTIDE SEQUENCE [LARGE SCALE GENOMIC DNA]</scope>
    <source>
        <strain evidence="1 2">JCM 31229</strain>
    </source>
</reference>
<evidence type="ECO:0000313" key="2">
    <source>
        <dbReference type="Proteomes" id="UP000706039"/>
    </source>
</evidence>
<comment type="caution">
    <text evidence="1">The sequence shown here is derived from an EMBL/GenBank/DDBJ whole genome shotgun (WGS) entry which is preliminary data.</text>
</comment>
<name>A0ABS7PU33_9SPHN</name>
<organism evidence="1 2">
    <name type="scientific">Sphingomonas colocasiae</name>
    <dbReference type="NCBI Taxonomy" id="1848973"/>
    <lineage>
        <taxon>Bacteria</taxon>
        <taxon>Pseudomonadati</taxon>
        <taxon>Pseudomonadota</taxon>
        <taxon>Alphaproteobacteria</taxon>
        <taxon>Sphingomonadales</taxon>
        <taxon>Sphingomonadaceae</taxon>
        <taxon>Sphingomonas</taxon>
    </lineage>
</organism>
<protein>
    <submittedName>
        <fullName evidence="1">Uncharacterized protein</fullName>
    </submittedName>
</protein>
<gene>
    <name evidence="1" type="ORF">K7G82_21330</name>
</gene>